<dbReference type="InterPro" id="IPR006694">
    <property type="entry name" value="Fatty_acid_hydroxylase"/>
</dbReference>
<dbReference type="Proteomes" id="UP000323067">
    <property type="component" value="Chromosome iv"/>
</dbReference>
<dbReference type="VEuPathDB" id="FungiDB:CCM_05521"/>
<dbReference type="PANTHER" id="PTHR11863">
    <property type="entry name" value="STEROL DESATURASE"/>
    <property type="match status" value="1"/>
</dbReference>
<reference evidence="8 9" key="1">
    <citation type="journal article" date="2017" name="BMC Genomics">
        <title>Chromosome level assembly and secondary metabolite potential of the parasitic fungus Cordyceps militaris.</title>
        <authorList>
            <person name="Kramer G.J."/>
            <person name="Nodwell J.R."/>
        </authorList>
    </citation>
    <scope>NUCLEOTIDE SEQUENCE [LARGE SCALE GENOMIC DNA]</scope>
    <source>
        <strain evidence="8 9">ATCC 34164</strain>
    </source>
</reference>
<evidence type="ECO:0000313" key="9">
    <source>
        <dbReference type="Proteomes" id="UP000323067"/>
    </source>
</evidence>
<dbReference type="EMBL" id="CP023322">
    <property type="protein sequence ID" value="ATY59203.1"/>
    <property type="molecule type" value="Genomic_DNA"/>
</dbReference>
<dbReference type="InterPro" id="IPR050307">
    <property type="entry name" value="Sterol_Desaturase_Related"/>
</dbReference>
<evidence type="ECO:0000256" key="2">
    <source>
        <dbReference type="ARBA" id="ARBA00022692"/>
    </source>
</evidence>
<dbReference type="VEuPathDB" id="FungiDB:A9K55_002896"/>
<dbReference type="Pfam" id="PF04116">
    <property type="entry name" value="FA_hydroxylase"/>
    <property type="match status" value="1"/>
</dbReference>
<accession>A0A2H4S7W8</accession>
<sequence length="375" mass="40968">MSSTAIHTGTSAGVSARSSSAAAADDQPTTILTPASRRFVPTDLQGKPIPHAQRWAYSTAAVARGRVGSQAVNVVAIALFVLWQRSATAHALYAHLDSTYGAAAVNVWGTFAITSVFFWVWGGVFALADLTGRPRWLFRYKTQPFVRVPAREYAWICLVSLRNQVCGALPMTLVTLLLPASPVHPGAVPGAARTVATFLFDVGCAEAGFYYIHRAFHSRALYARFHKKHHEFTAPVGLAATYCTLTEHVLSNLLPNALGTVLLPHHWSQQCFAFLFLEFSTVCAHSGYNVPGLPSNLHHDFHHFAFDENFSPTGLLDRLHGTDAKYVATLREAMARTDGDEERARKLVMQRLAQIEVAADEAKARAKAKAKTGEK</sequence>
<protein>
    <submittedName>
        <fullName evidence="8">Sterol desaturase</fullName>
    </submittedName>
</protein>
<organism evidence="8 9">
    <name type="scientific">Cordyceps militaris</name>
    <name type="common">Caterpillar fungus</name>
    <name type="synonym">Clavaria militaris</name>
    <dbReference type="NCBI Taxonomy" id="73501"/>
    <lineage>
        <taxon>Eukaryota</taxon>
        <taxon>Fungi</taxon>
        <taxon>Dikarya</taxon>
        <taxon>Ascomycota</taxon>
        <taxon>Pezizomycotina</taxon>
        <taxon>Sordariomycetes</taxon>
        <taxon>Hypocreomycetidae</taxon>
        <taxon>Hypocreales</taxon>
        <taxon>Cordycipitaceae</taxon>
        <taxon>Cordyceps</taxon>
    </lineage>
</organism>
<feature type="compositionally biased region" description="Low complexity" evidence="5">
    <location>
        <begin position="11"/>
        <end position="24"/>
    </location>
</feature>
<dbReference type="AlphaFoldDB" id="A0A2H4S7W8"/>
<dbReference type="GO" id="GO:0016491">
    <property type="term" value="F:oxidoreductase activity"/>
    <property type="evidence" value="ECO:0007669"/>
    <property type="project" value="InterPro"/>
</dbReference>
<feature type="transmembrane region" description="Helical" evidence="6">
    <location>
        <begin position="74"/>
        <end position="96"/>
    </location>
</feature>
<dbReference type="GO" id="GO:0008610">
    <property type="term" value="P:lipid biosynthetic process"/>
    <property type="evidence" value="ECO:0007669"/>
    <property type="project" value="InterPro"/>
</dbReference>
<evidence type="ECO:0000256" key="5">
    <source>
        <dbReference type="SAM" id="MobiDB-lite"/>
    </source>
</evidence>
<evidence type="ECO:0000256" key="4">
    <source>
        <dbReference type="ARBA" id="ARBA00023136"/>
    </source>
</evidence>
<feature type="transmembrane region" description="Helical" evidence="6">
    <location>
        <begin position="108"/>
        <end position="132"/>
    </location>
</feature>
<dbReference type="OrthoDB" id="408954at2759"/>
<evidence type="ECO:0000313" key="8">
    <source>
        <dbReference type="EMBL" id="ATY59203.1"/>
    </source>
</evidence>
<keyword evidence="3 6" id="KW-1133">Transmembrane helix</keyword>
<dbReference type="GO" id="GO:0005506">
    <property type="term" value="F:iron ion binding"/>
    <property type="evidence" value="ECO:0007669"/>
    <property type="project" value="InterPro"/>
</dbReference>
<evidence type="ECO:0000259" key="7">
    <source>
        <dbReference type="Pfam" id="PF04116"/>
    </source>
</evidence>
<evidence type="ECO:0000256" key="3">
    <source>
        <dbReference type="ARBA" id="ARBA00022989"/>
    </source>
</evidence>
<keyword evidence="4 6" id="KW-0472">Membrane</keyword>
<evidence type="ECO:0000256" key="1">
    <source>
        <dbReference type="ARBA" id="ARBA00004370"/>
    </source>
</evidence>
<feature type="compositionally biased region" description="Polar residues" evidence="5">
    <location>
        <begin position="1"/>
        <end position="10"/>
    </location>
</feature>
<feature type="domain" description="Fatty acid hydroxylase" evidence="7">
    <location>
        <begin position="203"/>
        <end position="322"/>
    </location>
</feature>
<gene>
    <name evidence="8" type="ORF">A9K55_002896</name>
</gene>
<proteinExistence type="predicted"/>
<comment type="subcellular location">
    <subcellularLocation>
        <location evidence="1">Membrane</location>
    </subcellularLocation>
</comment>
<name>A0A2H4S7W8_CORMI</name>
<evidence type="ECO:0000256" key="6">
    <source>
        <dbReference type="SAM" id="Phobius"/>
    </source>
</evidence>
<keyword evidence="2 6" id="KW-0812">Transmembrane</keyword>
<feature type="region of interest" description="Disordered" evidence="5">
    <location>
        <begin position="1"/>
        <end position="27"/>
    </location>
</feature>
<dbReference type="GO" id="GO:0016020">
    <property type="term" value="C:membrane"/>
    <property type="evidence" value="ECO:0007669"/>
    <property type="project" value="UniProtKB-SubCell"/>
</dbReference>